<accession>A0A4Y9RT97</accession>
<sequence length="225" mass="24738">MKPVQVVKILAFSMVLTAVMLMGWIGLVYAVNTYTAIAITAEEVLNLILVGFVAVIGLPILHAATYRWFWHIRRKQAAGELLLGEEMPGFGSEPTQPPPPIKWRARQIAVYALLYLVGMSSLIAAYAPLGHQEALTSFLWRFSAGRASFSSLVQLVIVFLPMALCFVCLIPLFEADRKRLAAGGLSEQEVLGIRGRQEWLSSFATAFVMAGFLAFIAGNMILAYL</sequence>
<dbReference type="RefSeq" id="WP_135194987.1">
    <property type="nucleotide sequence ID" value="NZ_SPVH01000006.1"/>
</dbReference>
<proteinExistence type="predicted"/>
<feature type="transmembrane region" description="Helical" evidence="1">
    <location>
        <begin position="9"/>
        <end position="32"/>
    </location>
</feature>
<feature type="transmembrane region" description="Helical" evidence="1">
    <location>
        <begin position="44"/>
        <end position="66"/>
    </location>
</feature>
<keyword evidence="3" id="KW-1185">Reference proteome</keyword>
<keyword evidence="1" id="KW-0472">Membrane</keyword>
<dbReference type="OrthoDB" id="7206406at2"/>
<evidence type="ECO:0000313" key="2">
    <source>
        <dbReference type="EMBL" id="TFW12507.1"/>
    </source>
</evidence>
<organism evidence="2 3">
    <name type="scientific">Brevundimonas intermedia</name>
    <dbReference type="NCBI Taxonomy" id="74315"/>
    <lineage>
        <taxon>Bacteria</taxon>
        <taxon>Pseudomonadati</taxon>
        <taxon>Pseudomonadota</taxon>
        <taxon>Alphaproteobacteria</taxon>
        <taxon>Caulobacterales</taxon>
        <taxon>Caulobacteraceae</taxon>
        <taxon>Brevundimonas</taxon>
    </lineage>
</organism>
<gene>
    <name evidence="2" type="ORF">EGY25_10900</name>
</gene>
<evidence type="ECO:0000313" key="3">
    <source>
        <dbReference type="Proteomes" id="UP000298216"/>
    </source>
</evidence>
<feature type="transmembrane region" description="Helical" evidence="1">
    <location>
        <begin position="149"/>
        <end position="173"/>
    </location>
</feature>
<comment type="caution">
    <text evidence="2">The sequence shown here is derived from an EMBL/GenBank/DDBJ whole genome shotgun (WGS) entry which is preliminary data.</text>
</comment>
<reference evidence="2 3" key="1">
    <citation type="submission" date="2019-03" db="EMBL/GenBank/DDBJ databases">
        <title>Draft genome of Brevundimonas sp. a heavy metal resistant soil bacteria.</title>
        <authorList>
            <person name="Soto J."/>
        </authorList>
    </citation>
    <scope>NUCLEOTIDE SEQUENCE [LARGE SCALE GENOMIC DNA]</scope>
    <source>
        <strain evidence="2 3">B-10</strain>
    </source>
</reference>
<keyword evidence="1" id="KW-1133">Transmembrane helix</keyword>
<keyword evidence="1" id="KW-0812">Transmembrane</keyword>
<evidence type="ECO:0000256" key="1">
    <source>
        <dbReference type="SAM" id="Phobius"/>
    </source>
</evidence>
<dbReference type="Proteomes" id="UP000298216">
    <property type="component" value="Unassembled WGS sequence"/>
</dbReference>
<dbReference type="EMBL" id="SPVH01000006">
    <property type="protein sequence ID" value="TFW12507.1"/>
    <property type="molecule type" value="Genomic_DNA"/>
</dbReference>
<name>A0A4Y9RT97_9CAUL</name>
<dbReference type="AlphaFoldDB" id="A0A4Y9RT97"/>
<feature type="transmembrane region" description="Helical" evidence="1">
    <location>
        <begin position="203"/>
        <end position="224"/>
    </location>
</feature>
<protein>
    <submittedName>
        <fullName evidence="2">Uncharacterized protein</fullName>
    </submittedName>
</protein>
<feature type="transmembrane region" description="Helical" evidence="1">
    <location>
        <begin position="108"/>
        <end position="129"/>
    </location>
</feature>